<dbReference type="InParanoid" id="C1E4P0"/>
<reference evidence="3 4" key="1">
    <citation type="journal article" date="2009" name="Science">
        <title>Green evolution and dynamic adaptations revealed by genomes of the marine picoeukaryotes Micromonas.</title>
        <authorList>
            <person name="Worden A.Z."/>
            <person name="Lee J.H."/>
            <person name="Mock T."/>
            <person name="Rouze P."/>
            <person name="Simmons M.P."/>
            <person name="Aerts A.L."/>
            <person name="Allen A.E."/>
            <person name="Cuvelier M.L."/>
            <person name="Derelle E."/>
            <person name="Everett M.V."/>
            <person name="Foulon E."/>
            <person name="Grimwood J."/>
            <person name="Gundlach H."/>
            <person name="Henrissat B."/>
            <person name="Napoli C."/>
            <person name="McDonald S.M."/>
            <person name="Parker M.S."/>
            <person name="Rombauts S."/>
            <person name="Salamov A."/>
            <person name="Von Dassow P."/>
            <person name="Badger J.H."/>
            <person name="Coutinho P.M."/>
            <person name="Demir E."/>
            <person name="Dubchak I."/>
            <person name="Gentemann C."/>
            <person name="Eikrem W."/>
            <person name="Gready J.E."/>
            <person name="John U."/>
            <person name="Lanier W."/>
            <person name="Lindquist E.A."/>
            <person name="Lucas S."/>
            <person name="Mayer K.F."/>
            <person name="Moreau H."/>
            <person name="Not F."/>
            <person name="Otillar R."/>
            <person name="Panaud O."/>
            <person name="Pangilinan J."/>
            <person name="Paulsen I."/>
            <person name="Piegu B."/>
            <person name="Poliakov A."/>
            <person name="Robbens S."/>
            <person name="Schmutz J."/>
            <person name="Toulza E."/>
            <person name="Wyss T."/>
            <person name="Zelensky A."/>
            <person name="Zhou K."/>
            <person name="Armbrust E.V."/>
            <person name="Bhattacharya D."/>
            <person name="Goodenough U.W."/>
            <person name="Van de Peer Y."/>
            <person name="Grigoriev I.V."/>
        </authorList>
    </citation>
    <scope>NUCLEOTIDE SEQUENCE [LARGE SCALE GENOMIC DNA]</scope>
    <source>
        <strain evidence="4">RCC299 / NOUM17</strain>
    </source>
</reference>
<protein>
    <recommendedName>
        <fullName evidence="2">J domain-containing protein</fullName>
    </recommendedName>
</protein>
<dbReference type="Gene3D" id="1.10.287.110">
    <property type="entry name" value="DnaJ domain"/>
    <property type="match status" value="1"/>
</dbReference>
<dbReference type="OMA" id="DLAGMAF"/>
<evidence type="ECO:0000313" key="3">
    <source>
        <dbReference type="EMBL" id="ACO63153.1"/>
    </source>
</evidence>
<dbReference type="AlphaFoldDB" id="C1E4P0"/>
<dbReference type="PROSITE" id="PS50076">
    <property type="entry name" value="DNAJ_2"/>
    <property type="match status" value="1"/>
</dbReference>
<evidence type="ECO:0000313" key="4">
    <source>
        <dbReference type="Proteomes" id="UP000002009"/>
    </source>
</evidence>
<sequence length="504" mass="55741">MKSEARRAREHAIRAAQAAEAAELRARHLEERFQFEARTTPTKDWRPGEDVEVDFGVAMNARAGAWDEEDEDAFTLAEALRISEEEFERATRSRAREEGERRAQDWWDRVSGHQPGGAGGTDGGRDPPTPPSRQPHYASSSPVHAPPTREPSMATPPHLDPSFLRGPGGGSAGDEAPGPVDRRGAPAAGSIAPEELEETRQLLEALARSKEEADLVEALRRSEAESTTRTTTRAKTTDGVDVNDVRLSPRSPGRVRYGGEDLDLAGMAFRRTVFGAGERPDPSAPPAAFRDGGSSGKFFFGGDGNGFSDGGGEGEDDVVERRAAERAAETEARLRRMEERLNAEKAAAEERRVERERVREERERRELEEREKEATRRANEAARAARAAEAARREAAMKAAARRAAEEREELERARERAEELREDAAKRAEDDIGGEDLPGALRALGLGDVDEGDPAAVKRAYRKAALRYHPDRTRGYTLEQRLKGEEVWKLLAQKMEAFNRRIS</sequence>
<dbReference type="CDD" id="cd06257">
    <property type="entry name" value="DnaJ"/>
    <property type="match status" value="1"/>
</dbReference>
<feature type="compositionally biased region" description="Basic and acidic residues" evidence="1">
    <location>
        <begin position="403"/>
        <end position="417"/>
    </location>
</feature>
<dbReference type="RefSeq" id="XP_002501895.1">
    <property type="nucleotide sequence ID" value="XM_002501849.1"/>
</dbReference>
<organism evidence="3 4">
    <name type="scientific">Micromonas commoda (strain RCC299 / NOUM17 / CCMP2709)</name>
    <name type="common">Picoplanktonic green alga</name>
    <dbReference type="NCBI Taxonomy" id="296587"/>
    <lineage>
        <taxon>Eukaryota</taxon>
        <taxon>Viridiplantae</taxon>
        <taxon>Chlorophyta</taxon>
        <taxon>Mamiellophyceae</taxon>
        <taxon>Mamiellales</taxon>
        <taxon>Mamiellaceae</taxon>
        <taxon>Micromonas</taxon>
    </lineage>
</organism>
<feature type="compositionally biased region" description="Basic and acidic residues" evidence="1">
    <location>
        <begin position="213"/>
        <end position="226"/>
    </location>
</feature>
<dbReference type="EMBL" id="CP001325">
    <property type="protein sequence ID" value="ACO63153.1"/>
    <property type="molecule type" value="Genomic_DNA"/>
</dbReference>
<dbReference type="KEGG" id="mis:MICPUN_58106"/>
<dbReference type="STRING" id="296587.C1E4P0"/>
<evidence type="ECO:0000256" key="1">
    <source>
        <dbReference type="SAM" id="MobiDB-lite"/>
    </source>
</evidence>
<feature type="compositionally biased region" description="Basic and acidic residues" evidence="1">
    <location>
        <begin position="84"/>
        <end position="111"/>
    </location>
</feature>
<feature type="region of interest" description="Disordered" evidence="1">
    <location>
        <begin position="84"/>
        <end position="198"/>
    </location>
</feature>
<feature type="compositionally biased region" description="Basic and acidic residues" evidence="1">
    <location>
        <begin position="319"/>
        <end position="380"/>
    </location>
</feature>
<dbReference type="InterPro" id="IPR036869">
    <property type="entry name" value="J_dom_sf"/>
</dbReference>
<evidence type="ECO:0000259" key="2">
    <source>
        <dbReference type="PROSITE" id="PS50076"/>
    </source>
</evidence>
<accession>C1E4P0</accession>
<name>C1E4P0_MICCC</name>
<proteinExistence type="predicted"/>
<feature type="region of interest" description="Disordered" evidence="1">
    <location>
        <begin position="275"/>
        <end position="417"/>
    </location>
</feature>
<gene>
    <name evidence="3" type="ORF">MICPUN_58106</name>
</gene>
<dbReference type="OrthoDB" id="498970at2759"/>
<dbReference type="SUPFAM" id="SSF46565">
    <property type="entry name" value="Chaperone J-domain"/>
    <property type="match status" value="1"/>
</dbReference>
<feature type="domain" description="J" evidence="2">
    <location>
        <begin position="440"/>
        <end position="504"/>
    </location>
</feature>
<feature type="region of interest" description="Disordered" evidence="1">
    <location>
        <begin position="213"/>
        <end position="259"/>
    </location>
</feature>
<dbReference type="Proteomes" id="UP000002009">
    <property type="component" value="Chromosome 4"/>
</dbReference>
<keyword evidence="4" id="KW-1185">Reference proteome</keyword>
<dbReference type="InterPro" id="IPR001623">
    <property type="entry name" value="DnaJ_domain"/>
</dbReference>
<feature type="compositionally biased region" description="Gly residues" evidence="1">
    <location>
        <begin position="293"/>
        <end position="311"/>
    </location>
</feature>
<dbReference type="GeneID" id="8242781"/>